<dbReference type="Pfam" id="PF10190">
    <property type="entry name" value="Tmemb_170"/>
    <property type="match status" value="1"/>
</dbReference>
<evidence type="ECO:0000313" key="8">
    <source>
        <dbReference type="Proteomes" id="UP000706124"/>
    </source>
</evidence>
<keyword evidence="4 6" id="KW-1133">Transmembrane helix</keyword>
<evidence type="ECO:0000256" key="5">
    <source>
        <dbReference type="ARBA" id="ARBA00023136"/>
    </source>
</evidence>
<keyword evidence="3 6" id="KW-0812">Transmembrane</keyword>
<accession>A0A9P7MG76</accession>
<comment type="similarity">
    <text evidence="2">Belongs to the TMEM170 family.</text>
</comment>
<dbReference type="PANTHER" id="PTHR22779">
    <property type="entry name" value="SD17342P"/>
    <property type="match status" value="1"/>
</dbReference>
<dbReference type="EMBL" id="SRPO01000052">
    <property type="protein sequence ID" value="KAG5944718.1"/>
    <property type="molecule type" value="Genomic_DNA"/>
</dbReference>
<evidence type="ECO:0000256" key="2">
    <source>
        <dbReference type="ARBA" id="ARBA00006325"/>
    </source>
</evidence>
<feature type="transmembrane region" description="Helical" evidence="6">
    <location>
        <begin position="79"/>
        <end position="105"/>
    </location>
</feature>
<dbReference type="AlphaFoldDB" id="A0A9P7MG76"/>
<dbReference type="InterPro" id="IPR019334">
    <property type="entry name" value="TMEM170A/B/YPR153W-like"/>
</dbReference>
<reference evidence="7 8" key="1">
    <citation type="journal article" date="2020" name="bioRxiv">
        <title>Whole genome comparisons of ergot fungi reveals the divergence and evolution of species within the genus Claviceps are the result of varying mechanisms driving genome evolution and host range expansion.</title>
        <authorList>
            <person name="Wyka S.A."/>
            <person name="Mondo S.J."/>
            <person name="Liu M."/>
            <person name="Dettman J."/>
            <person name="Nalam V."/>
            <person name="Broders K.D."/>
        </authorList>
    </citation>
    <scope>NUCLEOTIDE SEQUENCE [LARGE SCALE GENOMIC DNA]</scope>
    <source>
        <strain evidence="7 8">CCC 1485</strain>
    </source>
</reference>
<gene>
    <name evidence="7" type="ORF">E4U60_005775</name>
</gene>
<protein>
    <recommendedName>
        <fullName evidence="9">Integral membrane protein</fullName>
    </recommendedName>
</protein>
<dbReference type="OrthoDB" id="2131401at2759"/>
<feature type="transmembrane region" description="Helical" evidence="6">
    <location>
        <begin position="46"/>
        <end position="67"/>
    </location>
</feature>
<evidence type="ECO:0000256" key="6">
    <source>
        <dbReference type="SAM" id="Phobius"/>
    </source>
</evidence>
<evidence type="ECO:0000256" key="3">
    <source>
        <dbReference type="ARBA" id="ARBA00022692"/>
    </source>
</evidence>
<dbReference type="PANTHER" id="PTHR22779:SF6">
    <property type="entry name" value="SD17342P"/>
    <property type="match status" value="1"/>
</dbReference>
<comment type="subcellular location">
    <subcellularLocation>
        <location evidence="1">Membrane</location>
        <topology evidence="1">Multi-pass membrane protein</topology>
    </subcellularLocation>
</comment>
<dbReference type="Proteomes" id="UP000706124">
    <property type="component" value="Unassembled WGS sequence"/>
</dbReference>
<comment type="caution">
    <text evidence="7">The sequence shown here is derived from an EMBL/GenBank/DDBJ whole genome shotgun (WGS) entry which is preliminary data.</text>
</comment>
<sequence>MVFPGDPPPNYETPAFPSLNVRTLYDRTPNRIYTLYYISDAWKFTVLWTLITYAFFHLGAVLVALFAHGLKKSSWRFLWAVPIAYLFVAGIEALVAGSAVGLIVGAVYKAGYYEMNTWIPCTWGFINVLILVISSFSVQGGL</sequence>
<evidence type="ECO:0008006" key="9">
    <source>
        <dbReference type="Google" id="ProtNLM"/>
    </source>
</evidence>
<evidence type="ECO:0000256" key="4">
    <source>
        <dbReference type="ARBA" id="ARBA00022989"/>
    </source>
</evidence>
<name>A0A9P7MG76_9HYPO</name>
<evidence type="ECO:0000256" key="1">
    <source>
        <dbReference type="ARBA" id="ARBA00004141"/>
    </source>
</evidence>
<organism evidence="7 8">
    <name type="scientific">Claviceps pazoutovae</name>
    <dbReference type="NCBI Taxonomy" id="1649127"/>
    <lineage>
        <taxon>Eukaryota</taxon>
        <taxon>Fungi</taxon>
        <taxon>Dikarya</taxon>
        <taxon>Ascomycota</taxon>
        <taxon>Pezizomycotina</taxon>
        <taxon>Sordariomycetes</taxon>
        <taxon>Hypocreomycetidae</taxon>
        <taxon>Hypocreales</taxon>
        <taxon>Clavicipitaceae</taxon>
        <taxon>Claviceps</taxon>
    </lineage>
</organism>
<proteinExistence type="inferred from homology"/>
<keyword evidence="5 6" id="KW-0472">Membrane</keyword>
<keyword evidence="8" id="KW-1185">Reference proteome</keyword>
<feature type="transmembrane region" description="Helical" evidence="6">
    <location>
        <begin position="117"/>
        <end position="138"/>
    </location>
</feature>
<dbReference type="GO" id="GO:0016020">
    <property type="term" value="C:membrane"/>
    <property type="evidence" value="ECO:0007669"/>
    <property type="project" value="UniProtKB-SubCell"/>
</dbReference>
<evidence type="ECO:0000313" key="7">
    <source>
        <dbReference type="EMBL" id="KAG5944718.1"/>
    </source>
</evidence>